<organism evidence="3 4">
    <name type="scientific">Mangrovactinospora gilvigrisea</name>
    <dbReference type="NCBI Taxonomy" id="1428644"/>
    <lineage>
        <taxon>Bacteria</taxon>
        <taxon>Bacillati</taxon>
        <taxon>Actinomycetota</taxon>
        <taxon>Actinomycetes</taxon>
        <taxon>Kitasatosporales</taxon>
        <taxon>Streptomycetaceae</taxon>
        <taxon>Mangrovactinospora</taxon>
    </lineage>
</organism>
<dbReference type="Proteomes" id="UP000243342">
    <property type="component" value="Unassembled WGS sequence"/>
</dbReference>
<gene>
    <name evidence="3" type="ORF">BIV57_18175</name>
</gene>
<name>A0A1J7BBN1_9ACTN</name>
<sequence length="140" mass="15185">MHHFTRTTALVATTAAIALLASCTAAGDPKPGPSGSRLADPRPSAPPLVTDTRARDLFSSFDQGTQRADRTLDGKLITRWETGQLLRETQDVYGVYRLGKIRMGPDTNGPVTDVWIPAATAYPRHFVTVNTDETAYVASR</sequence>
<comment type="caution">
    <text evidence="3">The sequence shown here is derived from an EMBL/GenBank/DDBJ whole genome shotgun (WGS) entry which is preliminary data.</text>
</comment>
<reference evidence="3 4" key="1">
    <citation type="submission" date="2016-10" db="EMBL/GenBank/DDBJ databases">
        <title>Genome sequence of Streptomyces gilvigriseus MUSC 26.</title>
        <authorList>
            <person name="Lee L.-H."/>
            <person name="Ser H.-L."/>
        </authorList>
    </citation>
    <scope>NUCLEOTIDE SEQUENCE [LARGE SCALE GENOMIC DNA]</scope>
    <source>
        <strain evidence="3 4">MUSC 26</strain>
    </source>
</reference>
<dbReference type="PROSITE" id="PS51257">
    <property type="entry name" value="PROKAR_LIPOPROTEIN"/>
    <property type="match status" value="1"/>
</dbReference>
<dbReference type="EMBL" id="MLCF01000115">
    <property type="protein sequence ID" value="OIV36087.1"/>
    <property type="molecule type" value="Genomic_DNA"/>
</dbReference>
<protein>
    <recommendedName>
        <fullName evidence="5">Lipoprotein</fullName>
    </recommendedName>
</protein>
<accession>A0A1J7BBN1</accession>
<keyword evidence="4" id="KW-1185">Reference proteome</keyword>
<evidence type="ECO:0000256" key="1">
    <source>
        <dbReference type="SAM" id="MobiDB-lite"/>
    </source>
</evidence>
<evidence type="ECO:0000313" key="4">
    <source>
        <dbReference type="Proteomes" id="UP000243342"/>
    </source>
</evidence>
<feature type="region of interest" description="Disordered" evidence="1">
    <location>
        <begin position="26"/>
        <end position="48"/>
    </location>
</feature>
<feature type="chain" id="PRO_5009643155" description="Lipoprotein" evidence="2">
    <location>
        <begin position="28"/>
        <end position="140"/>
    </location>
</feature>
<proteinExistence type="predicted"/>
<dbReference type="AlphaFoldDB" id="A0A1J7BBN1"/>
<feature type="signal peptide" evidence="2">
    <location>
        <begin position="1"/>
        <end position="27"/>
    </location>
</feature>
<evidence type="ECO:0008006" key="5">
    <source>
        <dbReference type="Google" id="ProtNLM"/>
    </source>
</evidence>
<evidence type="ECO:0000256" key="2">
    <source>
        <dbReference type="SAM" id="SignalP"/>
    </source>
</evidence>
<evidence type="ECO:0000313" key="3">
    <source>
        <dbReference type="EMBL" id="OIV36087.1"/>
    </source>
</evidence>
<dbReference type="RefSeq" id="WP_071657956.1">
    <property type="nucleotide sequence ID" value="NZ_MLCF01000115.1"/>
</dbReference>
<keyword evidence="2" id="KW-0732">Signal</keyword>